<name>Q9R4W0_CAMJU</name>
<accession>Q9R4W0</accession>
<organism>
    <name type="scientific">Campylobacter jejuni</name>
    <dbReference type="NCBI Taxonomy" id="197"/>
    <lineage>
        <taxon>Bacteria</taxon>
        <taxon>Pseudomonadati</taxon>
        <taxon>Campylobacterota</taxon>
        <taxon>Epsilonproteobacteria</taxon>
        <taxon>Campylobacterales</taxon>
        <taxon>Campylobacteraceae</taxon>
        <taxon>Campylobacter</taxon>
    </lineage>
</organism>
<proteinExistence type="evidence at protein level"/>
<protein>
    <submittedName>
        <fullName>64 kDa heat shock- and alkaline PH-induced protein</fullName>
    </submittedName>
</protein>
<reference key="1">
    <citation type="journal article" date="1994" name="Infect. Immun.">
        <title>Heat shock- and alkaline pH-induced proteins of Campylobacter jejuni: characterization and immunological properties.</title>
        <authorList>
            <person name="Wu Y.L."/>
            <person name="Lee L.H."/>
            <person name="Rollins D.M."/>
            <person name="Ching W.M."/>
        </authorList>
    </citation>
    <scope>PROTEIN SEQUENCE</scope>
</reference>
<keyword id="KW-0903">Direct protein sequencing</keyword>
<sequence length="20" mass="2339">AKEIIFSDEARNKLYEGVKK</sequence>
<dbReference type="AlphaFoldDB" id="Q9R4W0"/>